<dbReference type="KEGG" id="syc:syc2430_d"/>
<dbReference type="eggNOG" id="COG3556">
    <property type="taxonomic scope" value="Bacteria"/>
</dbReference>
<feature type="transmembrane region" description="Helical" evidence="1">
    <location>
        <begin position="138"/>
        <end position="158"/>
    </location>
</feature>
<protein>
    <recommendedName>
        <fullName evidence="4">DUF2214 domain-containing protein</fullName>
    </recommendedName>
</protein>
<evidence type="ECO:0008006" key="4">
    <source>
        <dbReference type="Google" id="ProtNLM"/>
    </source>
</evidence>
<organism evidence="2 3">
    <name type="scientific">Synechococcus sp. (strain ATCC 27144 / PCC 6301 / SAUG 1402/1)</name>
    <name type="common">Anacystis nidulans</name>
    <dbReference type="NCBI Taxonomy" id="269084"/>
    <lineage>
        <taxon>Bacteria</taxon>
        <taxon>Bacillati</taxon>
        <taxon>Cyanobacteriota</taxon>
        <taxon>Cyanophyceae</taxon>
        <taxon>Synechococcales</taxon>
        <taxon>Synechococcaceae</taxon>
        <taxon>Synechococcus</taxon>
    </lineage>
</organism>
<reference evidence="2 3" key="1">
    <citation type="journal article" date="2007" name="Photosyn. Res.">
        <title>Complete nucleotide sequence of the freshwater unicellular cyanobacterium Synechococcus elongatus PCC 6301 chromosome: gene content and organization.</title>
        <authorList>
            <person name="Sugita C."/>
            <person name="Ogata K."/>
            <person name="Shikata M."/>
            <person name="Jikuya H."/>
            <person name="Takano J."/>
            <person name="Furumichi M."/>
            <person name="Kanehisa M."/>
            <person name="Omata T."/>
            <person name="Sugiura M."/>
            <person name="Sugita M."/>
        </authorList>
    </citation>
    <scope>NUCLEOTIDE SEQUENCE [LARGE SCALE GENOMIC DNA]</scope>
    <source>
        <strain evidence="3">ATCC 27144 / PCC 6301 / SAUG 1402/1</strain>
    </source>
</reference>
<feature type="transmembrane region" description="Helical" evidence="1">
    <location>
        <begin position="12"/>
        <end position="37"/>
    </location>
</feature>
<keyword evidence="1" id="KW-0812">Transmembrane</keyword>
<dbReference type="Pfam" id="PF09980">
    <property type="entry name" value="DUF2214"/>
    <property type="match status" value="1"/>
</dbReference>
<dbReference type="InterPro" id="IPR018706">
    <property type="entry name" value="DUF2214_membrane"/>
</dbReference>
<evidence type="ECO:0000256" key="1">
    <source>
        <dbReference type="SAM" id="Phobius"/>
    </source>
</evidence>
<evidence type="ECO:0000313" key="3">
    <source>
        <dbReference type="Proteomes" id="UP000001175"/>
    </source>
</evidence>
<proteinExistence type="predicted"/>
<gene>
    <name evidence="2" type="ordered locus">syc2430_d</name>
</gene>
<dbReference type="EMBL" id="AP008231">
    <property type="protein sequence ID" value="BAD80620.1"/>
    <property type="molecule type" value="Genomic_DNA"/>
</dbReference>
<keyword evidence="1" id="KW-1133">Transmembrane helix</keyword>
<accession>A0A0H3K9H4</accession>
<name>A0A0H3K9H4_SYNP6</name>
<sequence>MSKESLRILGGVSMVTSAIVAYLHYLGFMLSFGALVLERRLLKAEPSINEAKLMIGTDIVYGLAALTILVTGVLRVLYFGQGVSFYMHNPVFLTKVSLYLAIGGLSLYPTISFIRWAFPLRDGKAPVISEAAAKRLGWVLNIEIAAFVILPLLAALMARGIGLQA</sequence>
<dbReference type="Proteomes" id="UP000001175">
    <property type="component" value="Chromosome"/>
</dbReference>
<keyword evidence="1" id="KW-0472">Membrane</keyword>
<feature type="transmembrane region" description="Helical" evidence="1">
    <location>
        <begin position="98"/>
        <end position="118"/>
    </location>
</feature>
<feature type="transmembrane region" description="Helical" evidence="1">
    <location>
        <begin position="58"/>
        <end position="78"/>
    </location>
</feature>
<dbReference type="AlphaFoldDB" id="A0A0H3K9H4"/>
<evidence type="ECO:0000313" key="2">
    <source>
        <dbReference type="EMBL" id="BAD80620.1"/>
    </source>
</evidence>